<dbReference type="VEuPathDB" id="TriTrypDB:ADEAN_000380900"/>
<dbReference type="Proteomes" id="UP000515908">
    <property type="component" value="Chromosome 06"/>
</dbReference>
<name>A0A7G2CBN1_9TRYP</name>
<gene>
    <name evidence="2" type="ORF">ADEAN_000380900</name>
</gene>
<organism evidence="2 3">
    <name type="scientific">Angomonas deanei</name>
    <dbReference type="NCBI Taxonomy" id="59799"/>
    <lineage>
        <taxon>Eukaryota</taxon>
        <taxon>Discoba</taxon>
        <taxon>Euglenozoa</taxon>
        <taxon>Kinetoplastea</taxon>
        <taxon>Metakinetoplastina</taxon>
        <taxon>Trypanosomatida</taxon>
        <taxon>Trypanosomatidae</taxon>
        <taxon>Strigomonadinae</taxon>
        <taxon>Angomonas</taxon>
    </lineage>
</organism>
<dbReference type="InterPro" id="IPR011989">
    <property type="entry name" value="ARM-like"/>
</dbReference>
<dbReference type="EMBL" id="LR877150">
    <property type="protein sequence ID" value="CAD2216347.1"/>
    <property type="molecule type" value="Genomic_DNA"/>
</dbReference>
<sequence length="346" mass="37847">MPPKKAGKEESFLKVCKRIKAVLLTEKDSSLSKDNAASYVQQKIESLKLLCDCIQEGGANREAFLEGMQLLRTSIRLQLEDASLLIVNAACHVVSAILLKCDAGSPEETILNWFVPQLFLLTSHSSTAVSTTATEVLLTMGRKGLINAESLSEVLRRCLSKNKTHRWTSYMVLLTVLLNYPATSKGPLLAHFNGPVCKLITAGLHDPNEDVRRVSKRCFSAFTAFQPDGSLVDTMLSGLDAKTVQSLLEEEDVDAYTVNRVAEQTGGASLFGNMPAAVPLHQRAKSGVAPRSSYTVAALNDELRQVASLVNRTSKHPVTAKPSQFSLCGSRQRSLFPCFAPYQRFD</sequence>
<evidence type="ECO:0000313" key="2">
    <source>
        <dbReference type="EMBL" id="CAD2216347.1"/>
    </source>
</evidence>
<evidence type="ECO:0000313" key="3">
    <source>
        <dbReference type="Proteomes" id="UP000515908"/>
    </source>
</evidence>
<dbReference type="InterPro" id="IPR016024">
    <property type="entry name" value="ARM-type_fold"/>
</dbReference>
<feature type="domain" description="CLASP N-terminal" evidence="1">
    <location>
        <begin position="59"/>
        <end position="247"/>
    </location>
</feature>
<accession>A0A7G2CBN1</accession>
<keyword evidence="3" id="KW-1185">Reference proteome</keyword>
<protein>
    <submittedName>
        <fullName evidence="2">CLASP N terminal, putative</fullName>
    </submittedName>
</protein>
<reference evidence="2 3" key="1">
    <citation type="submission" date="2020-08" db="EMBL/GenBank/DDBJ databases">
        <authorList>
            <person name="Newling K."/>
            <person name="Davey J."/>
            <person name="Forrester S."/>
        </authorList>
    </citation>
    <scope>NUCLEOTIDE SEQUENCE [LARGE SCALE GENOMIC DNA]</scope>
    <source>
        <strain evidence="3">Crithidia deanei Carvalho (ATCC PRA-265)</strain>
    </source>
</reference>
<dbReference type="Gene3D" id="1.25.10.10">
    <property type="entry name" value="Leucine-rich Repeat Variant"/>
    <property type="match status" value="1"/>
</dbReference>
<dbReference type="Pfam" id="PF12348">
    <property type="entry name" value="CLASP_N"/>
    <property type="match status" value="1"/>
</dbReference>
<dbReference type="InterPro" id="IPR024395">
    <property type="entry name" value="CLASP_N_dom"/>
</dbReference>
<proteinExistence type="predicted"/>
<dbReference type="SUPFAM" id="SSF48371">
    <property type="entry name" value="ARM repeat"/>
    <property type="match status" value="1"/>
</dbReference>
<dbReference type="AlphaFoldDB" id="A0A7G2CBN1"/>
<evidence type="ECO:0000259" key="1">
    <source>
        <dbReference type="Pfam" id="PF12348"/>
    </source>
</evidence>